<organism evidence="1 2">
    <name type="scientific">Amycolatopsis pithecellobii</name>
    <dbReference type="NCBI Taxonomy" id="664692"/>
    <lineage>
        <taxon>Bacteria</taxon>
        <taxon>Bacillati</taxon>
        <taxon>Actinomycetota</taxon>
        <taxon>Actinomycetes</taxon>
        <taxon>Pseudonocardiales</taxon>
        <taxon>Pseudonocardiaceae</taxon>
        <taxon>Amycolatopsis</taxon>
    </lineage>
</organism>
<comment type="caution">
    <text evidence="1">The sequence shown here is derived from an EMBL/GenBank/DDBJ whole genome shotgun (WGS) entry which is preliminary data.</text>
</comment>
<protein>
    <submittedName>
        <fullName evidence="1">Uncharacterized protein</fullName>
    </submittedName>
</protein>
<dbReference type="AlphaFoldDB" id="A0A6N7YZH8"/>
<dbReference type="EMBL" id="WMBA01000008">
    <property type="protein sequence ID" value="MTD53839.1"/>
    <property type="molecule type" value="Genomic_DNA"/>
</dbReference>
<name>A0A6N7YZH8_9PSEU</name>
<sequence length="247" mass="27243">MSGAGHDIRGPCSGAEIDFGCRRCRHQGDLCANGCCARCVLRERVHDLLSPDNGALATQLRPLADALVSTERPRSVLSWLRHSTSAKLLAALVADHNEITHDRLDQQPQALALEVRIAGALTRLYGFPMLRIFALTADRFHRDDNGAYLTFERHAVLLGQPAYPAARFLLPGKLPDRPRHTQGVYRLLRKHGLPTNSARNTALIESAATLPPIVISDLFGISPDTAQRWARYAQDSWADYLAAAQPR</sequence>
<accession>A0A6N7YZH8</accession>
<reference evidence="1 2" key="1">
    <citation type="submission" date="2019-11" db="EMBL/GenBank/DDBJ databases">
        <title>Draft genome of Amycolatopsis RM579.</title>
        <authorList>
            <person name="Duangmal K."/>
            <person name="Mingma R."/>
        </authorList>
    </citation>
    <scope>NUCLEOTIDE SEQUENCE [LARGE SCALE GENOMIC DNA]</scope>
    <source>
        <strain evidence="1 2">RM579</strain>
    </source>
</reference>
<evidence type="ECO:0000313" key="1">
    <source>
        <dbReference type="EMBL" id="MTD53839.1"/>
    </source>
</evidence>
<evidence type="ECO:0000313" key="2">
    <source>
        <dbReference type="Proteomes" id="UP000440096"/>
    </source>
</evidence>
<dbReference type="Proteomes" id="UP000440096">
    <property type="component" value="Unassembled WGS sequence"/>
</dbReference>
<proteinExistence type="predicted"/>
<gene>
    <name evidence="1" type="ORF">GKO32_07570</name>
</gene>
<keyword evidence="2" id="KW-1185">Reference proteome</keyword>